<evidence type="ECO:0000313" key="10">
    <source>
        <dbReference type="EMBL" id="PBL00393.1"/>
    </source>
</evidence>
<dbReference type="Pfam" id="PF00075">
    <property type="entry name" value="RNase_H"/>
    <property type="match status" value="1"/>
</dbReference>
<feature type="compositionally biased region" description="Basic and acidic residues" evidence="8">
    <location>
        <begin position="247"/>
        <end position="267"/>
    </location>
</feature>
<dbReference type="PANTHER" id="PTHR10642:SF26">
    <property type="entry name" value="RIBONUCLEASE H1"/>
    <property type="match status" value="1"/>
</dbReference>
<comment type="similarity">
    <text evidence="2">Belongs to the RNase H family.</text>
</comment>
<keyword evidence="11" id="KW-1185">Reference proteome</keyword>
<proteinExistence type="inferred from homology"/>
<evidence type="ECO:0000256" key="6">
    <source>
        <dbReference type="ARBA" id="ARBA00022759"/>
    </source>
</evidence>
<dbReference type="STRING" id="47427.A0A2H3E9K1"/>
<keyword evidence="4" id="KW-0540">Nuclease</keyword>
<dbReference type="EC" id="3.1.26.4" evidence="3"/>
<gene>
    <name evidence="10" type="ORF">ARMGADRAFT_1159732</name>
</gene>
<dbReference type="InterPro" id="IPR050092">
    <property type="entry name" value="RNase_H"/>
</dbReference>
<dbReference type="Gene3D" id="3.30.420.10">
    <property type="entry name" value="Ribonuclease H-like superfamily/Ribonuclease H"/>
    <property type="match status" value="1"/>
</dbReference>
<dbReference type="AlphaFoldDB" id="A0A2H3E9K1"/>
<evidence type="ECO:0000256" key="3">
    <source>
        <dbReference type="ARBA" id="ARBA00012180"/>
    </source>
</evidence>
<keyword evidence="5" id="KW-0479">Metal-binding</keyword>
<protein>
    <recommendedName>
        <fullName evidence="3">ribonuclease H</fullName>
        <ecNumber evidence="3">3.1.26.4</ecNumber>
    </recommendedName>
</protein>
<evidence type="ECO:0000256" key="7">
    <source>
        <dbReference type="ARBA" id="ARBA00022801"/>
    </source>
</evidence>
<dbReference type="GO" id="GO:0043137">
    <property type="term" value="P:DNA replication, removal of RNA primer"/>
    <property type="evidence" value="ECO:0007669"/>
    <property type="project" value="TreeGrafter"/>
</dbReference>
<feature type="compositionally biased region" description="Basic residues" evidence="8">
    <location>
        <begin position="317"/>
        <end position="336"/>
    </location>
</feature>
<dbReference type="PANTHER" id="PTHR10642">
    <property type="entry name" value="RIBONUCLEASE H1"/>
    <property type="match status" value="1"/>
</dbReference>
<dbReference type="EMBL" id="KZ293646">
    <property type="protein sequence ID" value="PBL00393.1"/>
    <property type="molecule type" value="Genomic_DNA"/>
</dbReference>
<comment type="catalytic activity">
    <reaction evidence="1">
        <text>Endonucleolytic cleavage to 5'-phosphomonoester.</text>
        <dbReference type="EC" id="3.1.26.4"/>
    </reaction>
</comment>
<evidence type="ECO:0000256" key="2">
    <source>
        <dbReference type="ARBA" id="ARBA00005300"/>
    </source>
</evidence>
<evidence type="ECO:0000256" key="4">
    <source>
        <dbReference type="ARBA" id="ARBA00022722"/>
    </source>
</evidence>
<feature type="region of interest" description="Disordered" evidence="8">
    <location>
        <begin position="203"/>
        <end position="336"/>
    </location>
</feature>
<organism evidence="10 11">
    <name type="scientific">Armillaria gallica</name>
    <name type="common">Bulbous honey fungus</name>
    <name type="synonym">Armillaria bulbosa</name>
    <dbReference type="NCBI Taxonomy" id="47427"/>
    <lineage>
        <taxon>Eukaryota</taxon>
        <taxon>Fungi</taxon>
        <taxon>Dikarya</taxon>
        <taxon>Basidiomycota</taxon>
        <taxon>Agaricomycotina</taxon>
        <taxon>Agaricomycetes</taxon>
        <taxon>Agaricomycetidae</taxon>
        <taxon>Agaricales</taxon>
        <taxon>Marasmiineae</taxon>
        <taxon>Physalacriaceae</taxon>
        <taxon>Armillaria</taxon>
    </lineage>
</organism>
<dbReference type="GO" id="GO:0003676">
    <property type="term" value="F:nucleic acid binding"/>
    <property type="evidence" value="ECO:0007669"/>
    <property type="project" value="InterPro"/>
</dbReference>
<feature type="domain" description="RNase H type-1" evidence="9">
    <location>
        <begin position="5"/>
        <end position="161"/>
    </location>
</feature>
<reference evidence="11" key="1">
    <citation type="journal article" date="2017" name="Nat. Ecol. Evol.">
        <title>Genome expansion and lineage-specific genetic innovations in the forest pathogenic fungi Armillaria.</title>
        <authorList>
            <person name="Sipos G."/>
            <person name="Prasanna A.N."/>
            <person name="Walter M.C."/>
            <person name="O'Connor E."/>
            <person name="Balint B."/>
            <person name="Krizsan K."/>
            <person name="Kiss B."/>
            <person name="Hess J."/>
            <person name="Varga T."/>
            <person name="Slot J."/>
            <person name="Riley R."/>
            <person name="Boka B."/>
            <person name="Rigling D."/>
            <person name="Barry K."/>
            <person name="Lee J."/>
            <person name="Mihaltcheva S."/>
            <person name="LaButti K."/>
            <person name="Lipzen A."/>
            <person name="Waldron R."/>
            <person name="Moloney N.M."/>
            <person name="Sperisen C."/>
            <person name="Kredics L."/>
            <person name="Vagvoelgyi C."/>
            <person name="Patrignani A."/>
            <person name="Fitzpatrick D."/>
            <person name="Nagy I."/>
            <person name="Doyle S."/>
            <person name="Anderson J.B."/>
            <person name="Grigoriev I.V."/>
            <person name="Gueldener U."/>
            <person name="Muensterkoetter M."/>
            <person name="Nagy L.G."/>
        </authorList>
    </citation>
    <scope>NUCLEOTIDE SEQUENCE [LARGE SCALE GENOMIC DNA]</scope>
    <source>
        <strain evidence="11">Ar21-2</strain>
    </source>
</reference>
<accession>A0A2H3E9K1</accession>
<dbReference type="OMA" id="DCFTRYL"/>
<dbReference type="InParanoid" id="A0A2H3E9K1"/>
<evidence type="ECO:0000259" key="9">
    <source>
        <dbReference type="PROSITE" id="PS50879"/>
    </source>
</evidence>
<dbReference type="OrthoDB" id="2898134at2759"/>
<dbReference type="SUPFAM" id="SSF53098">
    <property type="entry name" value="Ribonuclease H-like"/>
    <property type="match status" value="1"/>
</dbReference>
<dbReference type="InterPro" id="IPR036397">
    <property type="entry name" value="RNaseH_sf"/>
</dbReference>
<dbReference type="InterPro" id="IPR002156">
    <property type="entry name" value="RNaseH_domain"/>
</dbReference>
<dbReference type="Proteomes" id="UP000217790">
    <property type="component" value="Unassembled WGS sequence"/>
</dbReference>
<evidence type="ECO:0000256" key="1">
    <source>
        <dbReference type="ARBA" id="ARBA00000077"/>
    </source>
</evidence>
<sequence length="336" mass="39070">MSEGSADLIIVFFSGSCKNNGFDDSAAGSGVWWGTQHPKNLAVRTPGKQTNICAELFGLLTVLEQIQQIDEKDTNNLDAFLIHTDRKYTFDCFTRYLPKWRVNNFCKPKKGPIENVELIRYITVLLDYVSLRHDVKLVFVPSDENRPARALAEQASNLDKVEDVIWSDCRRKTEEKLALTRAEIEHMKYEKAQTERKALEVLESSKKHNSKKEKKNAQEVPAIPLDNADEEQRERLKKDKKLKRKARDADIDRQQEIIIRVEEERTEKRTKRKHDTEETEMELKGNSVQPPRSEKKRSKKVAKVVVVLKIQVETKEKKGRRKEGREGKHRRHEQAQ</sequence>
<dbReference type="GO" id="GO:0046872">
    <property type="term" value="F:metal ion binding"/>
    <property type="evidence" value="ECO:0007669"/>
    <property type="project" value="UniProtKB-KW"/>
</dbReference>
<evidence type="ECO:0000313" key="11">
    <source>
        <dbReference type="Proteomes" id="UP000217790"/>
    </source>
</evidence>
<dbReference type="InterPro" id="IPR012337">
    <property type="entry name" value="RNaseH-like_sf"/>
</dbReference>
<evidence type="ECO:0000256" key="5">
    <source>
        <dbReference type="ARBA" id="ARBA00022723"/>
    </source>
</evidence>
<evidence type="ECO:0000256" key="8">
    <source>
        <dbReference type="SAM" id="MobiDB-lite"/>
    </source>
</evidence>
<dbReference type="GO" id="GO:0004523">
    <property type="term" value="F:RNA-DNA hybrid ribonuclease activity"/>
    <property type="evidence" value="ECO:0007669"/>
    <property type="project" value="UniProtKB-EC"/>
</dbReference>
<dbReference type="PROSITE" id="PS50879">
    <property type="entry name" value="RNASE_H_1"/>
    <property type="match status" value="1"/>
</dbReference>
<keyword evidence="7" id="KW-0378">Hydrolase</keyword>
<keyword evidence="6" id="KW-0255">Endonuclease</keyword>
<name>A0A2H3E9K1_ARMGA</name>
<dbReference type="CDD" id="cd09280">
    <property type="entry name" value="RNase_HI_eukaryote_like"/>
    <property type="match status" value="1"/>
</dbReference>